<evidence type="ECO:0000313" key="1">
    <source>
        <dbReference type="EMBL" id="QDF18717.1"/>
    </source>
</evidence>
<name>A0A4Y6EKZ5_9CAUD</name>
<accession>A0A4Y6EKZ5</accession>
<proteinExistence type="predicted"/>
<evidence type="ECO:0000313" key="2">
    <source>
        <dbReference type="Proteomes" id="UP000318375"/>
    </source>
</evidence>
<keyword evidence="2" id="KW-1185">Reference proteome</keyword>
<protein>
    <submittedName>
        <fullName evidence="1">Uncharacterized protein</fullName>
    </submittedName>
</protein>
<dbReference type="Proteomes" id="UP000318375">
    <property type="component" value="Segment"/>
</dbReference>
<dbReference type="EMBL" id="MK977695">
    <property type="protein sequence ID" value="QDF18717.1"/>
    <property type="molecule type" value="Genomic_DNA"/>
</dbReference>
<dbReference type="GeneID" id="64766250"/>
<dbReference type="KEGG" id="vg:64766250"/>
<dbReference type="RefSeq" id="YP_010059019.1">
    <property type="nucleotide sequence ID" value="NC_054723.1"/>
</dbReference>
<gene>
    <name evidence="1" type="primary">231</name>
    <name evidence="1" type="ORF">SEA_PUPPER_231</name>
</gene>
<sequence length="163" mass="19001">MWGWLTRRREPAHETRTTTERIIDQLDRERQERTGFDLADMMEFAQELANDFEYVKRLPCRWCDVTTNTASMMAAHLVSYHEGIVAQRLREQRDAELEEELSGPDHRVQIPKPVEPELITETCSHCGEVMRAPHLQTMSSLLLYHAKMCTKDPASPRYIGDRS</sequence>
<reference evidence="1 2" key="1">
    <citation type="submission" date="2019-05" db="EMBL/GenBank/DDBJ databases">
        <authorList>
            <person name="Pope W.H."/>
            <person name="Garlena R.A."/>
            <person name="Russell D.A."/>
            <person name="Jacobs-Sera D."/>
            <person name="Hatfull G.F."/>
        </authorList>
    </citation>
    <scope>NUCLEOTIDE SEQUENCE [LARGE SCALE GENOMIC DNA]</scope>
</reference>
<organism evidence="1 2">
    <name type="scientific">Gordonia phage Pupper</name>
    <dbReference type="NCBI Taxonomy" id="2571249"/>
    <lineage>
        <taxon>Viruses</taxon>
        <taxon>Duplodnaviria</taxon>
        <taxon>Heunggongvirae</taxon>
        <taxon>Uroviricota</taxon>
        <taxon>Caudoviricetes</taxon>
        <taxon>Puppervirus</taxon>
        <taxon>Puppervirus Pupper</taxon>
    </lineage>
</organism>